<feature type="transmembrane region" description="Helical" evidence="8">
    <location>
        <begin position="137"/>
        <end position="157"/>
    </location>
</feature>
<organism evidence="9 10">
    <name type="scientific">Coprococcus catus</name>
    <dbReference type="NCBI Taxonomy" id="116085"/>
    <lineage>
        <taxon>Bacteria</taxon>
        <taxon>Bacillati</taxon>
        <taxon>Bacillota</taxon>
        <taxon>Clostridia</taxon>
        <taxon>Lachnospirales</taxon>
        <taxon>Lachnospiraceae</taxon>
        <taxon>Coprococcus</taxon>
    </lineage>
</organism>
<keyword evidence="1" id="KW-1003">Cell membrane</keyword>
<dbReference type="Pfam" id="PF04647">
    <property type="entry name" value="AgrB"/>
    <property type="match status" value="1"/>
</dbReference>
<evidence type="ECO:0000256" key="1">
    <source>
        <dbReference type="ARBA" id="ARBA00022475"/>
    </source>
</evidence>
<keyword evidence="7 8" id="KW-0472">Membrane</keyword>
<evidence type="ECO:0000256" key="2">
    <source>
        <dbReference type="ARBA" id="ARBA00022654"/>
    </source>
</evidence>
<evidence type="ECO:0000256" key="8">
    <source>
        <dbReference type="SAM" id="Phobius"/>
    </source>
</evidence>
<name>A0A3E2THX5_9FIRM</name>
<gene>
    <name evidence="9" type="ORF">DW070_13600</name>
</gene>
<keyword evidence="3" id="KW-0645">Protease</keyword>
<evidence type="ECO:0008006" key="11">
    <source>
        <dbReference type="Google" id="ProtNLM"/>
    </source>
</evidence>
<dbReference type="GO" id="GO:0008233">
    <property type="term" value="F:peptidase activity"/>
    <property type="evidence" value="ECO:0007669"/>
    <property type="project" value="UniProtKB-KW"/>
</dbReference>
<feature type="transmembrane region" description="Helical" evidence="8">
    <location>
        <begin position="104"/>
        <end position="125"/>
    </location>
</feature>
<dbReference type="GO" id="GO:0016020">
    <property type="term" value="C:membrane"/>
    <property type="evidence" value="ECO:0007669"/>
    <property type="project" value="InterPro"/>
</dbReference>
<protein>
    <recommendedName>
        <fullName evidence="11">Accessory regulator AgrB</fullName>
    </recommendedName>
</protein>
<keyword evidence="5" id="KW-0378">Hydrolase</keyword>
<dbReference type="GO" id="GO:0006508">
    <property type="term" value="P:proteolysis"/>
    <property type="evidence" value="ECO:0007669"/>
    <property type="project" value="UniProtKB-KW"/>
</dbReference>
<keyword evidence="6 8" id="KW-1133">Transmembrane helix</keyword>
<dbReference type="AlphaFoldDB" id="A0A3E2THX5"/>
<evidence type="ECO:0000256" key="4">
    <source>
        <dbReference type="ARBA" id="ARBA00022692"/>
    </source>
</evidence>
<dbReference type="Proteomes" id="UP000260773">
    <property type="component" value="Unassembled WGS sequence"/>
</dbReference>
<dbReference type="SMART" id="SM00793">
    <property type="entry name" value="AgrB"/>
    <property type="match status" value="1"/>
</dbReference>
<evidence type="ECO:0000256" key="6">
    <source>
        <dbReference type="ARBA" id="ARBA00022989"/>
    </source>
</evidence>
<keyword evidence="2" id="KW-0673">Quorum sensing</keyword>
<evidence type="ECO:0000256" key="7">
    <source>
        <dbReference type="ARBA" id="ARBA00023136"/>
    </source>
</evidence>
<evidence type="ECO:0000256" key="5">
    <source>
        <dbReference type="ARBA" id="ARBA00022801"/>
    </source>
</evidence>
<evidence type="ECO:0000256" key="3">
    <source>
        <dbReference type="ARBA" id="ARBA00022670"/>
    </source>
</evidence>
<accession>A0A3E2THX5</accession>
<keyword evidence="4 8" id="KW-0812">Transmembrane</keyword>
<feature type="transmembrane region" description="Helical" evidence="8">
    <location>
        <begin position="163"/>
        <end position="184"/>
    </location>
</feature>
<sequence>MITTISNHLIDWLIREDTLQPADRELYVYAAYCFLFAWTPLFLLFIISACIGRLPEALLLILPFMTIRKFSGGFHAKTARTCLIISCTLLSGFMYLAIHISTCLALYIVLALASISLMINSPIVSPQRPATLDEQKHFRHVVIAAMILYNSIILLLSCTGFSHWAVCLALGLILSAALQIPCIISKMKTS</sequence>
<evidence type="ECO:0000313" key="10">
    <source>
        <dbReference type="Proteomes" id="UP000260773"/>
    </source>
</evidence>
<dbReference type="GO" id="GO:0009372">
    <property type="term" value="P:quorum sensing"/>
    <property type="evidence" value="ECO:0007669"/>
    <property type="project" value="UniProtKB-KW"/>
</dbReference>
<evidence type="ECO:0000313" key="9">
    <source>
        <dbReference type="EMBL" id="RGB76117.1"/>
    </source>
</evidence>
<dbReference type="EMBL" id="QVEP01000042">
    <property type="protein sequence ID" value="RGB76117.1"/>
    <property type="molecule type" value="Genomic_DNA"/>
</dbReference>
<proteinExistence type="predicted"/>
<dbReference type="InterPro" id="IPR006741">
    <property type="entry name" value="AgrB"/>
</dbReference>
<comment type="caution">
    <text evidence="9">The sequence shown here is derived from an EMBL/GenBank/DDBJ whole genome shotgun (WGS) entry which is preliminary data.</text>
</comment>
<feature type="transmembrane region" description="Helical" evidence="8">
    <location>
        <begin position="26"/>
        <end position="51"/>
    </location>
</feature>
<dbReference type="RefSeq" id="WP_015513096.1">
    <property type="nucleotide sequence ID" value="NZ_JAQDKA010000004.1"/>
</dbReference>
<reference evidence="9 10" key="1">
    <citation type="submission" date="2018-08" db="EMBL/GenBank/DDBJ databases">
        <title>A genome reference for cultivated species of the human gut microbiota.</title>
        <authorList>
            <person name="Zou Y."/>
            <person name="Xue W."/>
            <person name="Luo G."/>
        </authorList>
    </citation>
    <scope>NUCLEOTIDE SEQUENCE [LARGE SCALE GENOMIC DNA]</scope>
    <source>
        <strain evidence="9 10">AF45-17</strain>
    </source>
</reference>